<sequence>MAIIKNISIIENVNIAINRLVVTIAEDPPLVSLKINNSKNAIIADIKNPTVAISSLSIYFLSVFNSLRAIIILEFENEGINENIAKNNAVAIDENDTMPFIISV</sequence>
<accession>A0AAF0GU65</accession>
<dbReference type="RefSeq" id="WP_280103224.1">
    <property type="nucleotide sequence ID" value="NZ_CP122959.1"/>
</dbReference>
<name>A0AAF0GU65_LATSK</name>
<proteinExistence type="predicted"/>
<organism evidence="1 2">
    <name type="scientific">Latilactobacillus sakei</name>
    <name type="common">Lactobacillus sakei</name>
    <dbReference type="NCBI Taxonomy" id="1599"/>
    <lineage>
        <taxon>Bacteria</taxon>
        <taxon>Bacillati</taxon>
        <taxon>Bacillota</taxon>
        <taxon>Bacilli</taxon>
        <taxon>Lactobacillales</taxon>
        <taxon>Lactobacillaceae</taxon>
        <taxon>Latilactobacillus</taxon>
    </lineage>
</organism>
<evidence type="ECO:0000313" key="1">
    <source>
        <dbReference type="EMBL" id="WGI19902.1"/>
    </source>
</evidence>
<dbReference type="EMBL" id="CP122959">
    <property type="protein sequence ID" value="WGI19902.1"/>
    <property type="molecule type" value="Genomic_DNA"/>
</dbReference>
<protein>
    <submittedName>
        <fullName evidence="1">Uncharacterized protein</fullName>
    </submittedName>
</protein>
<dbReference type="AlphaFoldDB" id="A0AAF0GU65"/>
<gene>
    <name evidence="1" type="ORF">QBD03_04115</name>
</gene>
<dbReference type="Proteomes" id="UP001179858">
    <property type="component" value="Chromosome"/>
</dbReference>
<reference evidence="1" key="1">
    <citation type="submission" date="2023-04" db="EMBL/GenBank/DDBJ databases">
        <title>Novel strain of Lactilactobacillus sakei and use thereof.</title>
        <authorList>
            <person name="Kim S.Y."/>
        </authorList>
    </citation>
    <scope>NUCLEOTIDE SEQUENCE</scope>
    <source>
        <strain evidence="1">HUP1</strain>
    </source>
</reference>
<evidence type="ECO:0000313" key="2">
    <source>
        <dbReference type="Proteomes" id="UP001179858"/>
    </source>
</evidence>